<keyword evidence="1" id="KW-1133">Transmembrane helix</keyword>
<dbReference type="STRING" id="77635.BISU_1438"/>
<feature type="transmembrane region" description="Helical" evidence="1">
    <location>
        <begin position="67"/>
        <end position="88"/>
    </location>
</feature>
<organism evidence="3 4">
    <name type="scientific">Bifidobacterium subtile</name>
    <dbReference type="NCBI Taxonomy" id="77635"/>
    <lineage>
        <taxon>Bacteria</taxon>
        <taxon>Bacillati</taxon>
        <taxon>Actinomycetota</taxon>
        <taxon>Actinomycetes</taxon>
        <taxon>Bifidobacteriales</taxon>
        <taxon>Bifidobacteriaceae</taxon>
        <taxon>Bifidobacterium</taxon>
    </lineage>
</organism>
<dbReference type="AlphaFoldDB" id="A0A087EC16"/>
<evidence type="ECO:0000313" key="4">
    <source>
        <dbReference type="Proteomes" id="UP000029055"/>
    </source>
</evidence>
<name>A0A087EC16_9BIFI</name>
<accession>A0A087EC16</accession>
<keyword evidence="2" id="KW-0732">Signal</keyword>
<feature type="signal peptide" evidence="2">
    <location>
        <begin position="1"/>
        <end position="24"/>
    </location>
</feature>
<gene>
    <name evidence="3" type="ORF">BISU_1438</name>
</gene>
<feature type="transmembrane region" description="Helical" evidence="1">
    <location>
        <begin position="39"/>
        <end position="60"/>
    </location>
</feature>
<feature type="transmembrane region" description="Helical" evidence="1">
    <location>
        <begin position="135"/>
        <end position="154"/>
    </location>
</feature>
<dbReference type="InterPro" id="IPR049713">
    <property type="entry name" value="Pr6Pr-like"/>
</dbReference>
<evidence type="ECO:0000313" key="3">
    <source>
        <dbReference type="EMBL" id="KFJ05317.1"/>
    </source>
</evidence>
<keyword evidence="1" id="KW-0812">Transmembrane</keyword>
<protein>
    <submittedName>
        <fullName evidence="3">Membrane protein</fullName>
    </submittedName>
</protein>
<dbReference type="eggNOG" id="ENOG5033H72">
    <property type="taxonomic scope" value="Bacteria"/>
</dbReference>
<dbReference type="NCBIfam" id="NF038065">
    <property type="entry name" value="Pr6Pr"/>
    <property type="match status" value="1"/>
</dbReference>
<comment type="caution">
    <text evidence="3">The sequence shown here is derived from an EMBL/GenBank/DDBJ whole genome shotgun (WGS) entry which is preliminary data.</text>
</comment>
<evidence type="ECO:0000256" key="1">
    <source>
        <dbReference type="SAM" id="Phobius"/>
    </source>
</evidence>
<dbReference type="EMBL" id="JGZR01000001">
    <property type="protein sequence ID" value="KFJ05317.1"/>
    <property type="molecule type" value="Genomic_DNA"/>
</dbReference>
<keyword evidence="4" id="KW-1185">Reference proteome</keyword>
<reference evidence="3 4" key="1">
    <citation type="submission" date="2014-03" db="EMBL/GenBank/DDBJ databases">
        <title>Genomics of Bifidobacteria.</title>
        <authorList>
            <person name="Ventura M."/>
            <person name="Milani C."/>
            <person name="Lugli G.A."/>
        </authorList>
    </citation>
    <scope>NUCLEOTIDE SEQUENCE [LARGE SCALE GENOMIC DNA]</scope>
    <source>
        <strain evidence="3 4">LMG 11597</strain>
    </source>
</reference>
<feature type="chain" id="PRO_5001820644" evidence="2">
    <location>
        <begin position="25"/>
        <end position="214"/>
    </location>
</feature>
<sequence>MKSRSAMRFVAGLWRLACAFLCFAATSVAWHTPNYWVYFTYQTGFVLGIVMLWAGAASLLNGIQPPAWLKGCLTFYIVITGIVALTLLPPPDPATSKYVFGILTNTMLHQAVPIIAAIDFLLFDEHRRFAWHYPLTWLIYFPFYLTFVLVRAQLWPRSGPQPDGGAYPYDFINLAKFGWVQVGSNIFFMLIGFILLGLLLFIVDRILPKRPLLG</sequence>
<feature type="transmembrane region" description="Helical" evidence="1">
    <location>
        <begin position="186"/>
        <end position="207"/>
    </location>
</feature>
<evidence type="ECO:0000256" key="2">
    <source>
        <dbReference type="SAM" id="SignalP"/>
    </source>
</evidence>
<proteinExistence type="predicted"/>
<feature type="transmembrane region" description="Helical" evidence="1">
    <location>
        <begin position="100"/>
        <end position="123"/>
    </location>
</feature>
<dbReference type="Proteomes" id="UP000029055">
    <property type="component" value="Unassembled WGS sequence"/>
</dbReference>
<keyword evidence="1" id="KW-0472">Membrane</keyword>